<keyword evidence="1" id="KW-0255">Endonuclease</keyword>
<dbReference type="PIRSF" id="PIRSF009309">
    <property type="entry name" value="Restrict_endonuc_II_BamHI"/>
    <property type="match status" value="1"/>
</dbReference>
<sequence length="198" mass="22356">MRIKRETVLIANDNFTNSSAIIHLKNDINNAIEKAIWPQGNDRFSINPTYKGNGVKPIKQECMAHLYSKGWFLEQRLKISSESNAGPIDAVYPITDHLYFAVEWETGNISSSHRALNKICLGILNGSLLGGTLILPSREMYPFLTDRIGNYQELSPYFNVWRNFNIANGYLSVIEVEHDEIDVNAPLIPKGTDGRAKF</sequence>
<dbReference type="GO" id="GO:0003677">
    <property type="term" value="F:DNA binding"/>
    <property type="evidence" value="ECO:0007669"/>
    <property type="project" value="InterPro"/>
</dbReference>
<dbReference type="InterPro" id="IPR004194">
    <property type="entry name" value="Restrct_endonuc_II_BamHI"/>
</dbReference>
<dbReference type="GO" id="GO:0009036">
    <property type="term" value="F:type II site-specific deoxyribonuclease activity"/>
    <property type="evidence" value="ECO:0007669"/>
    <property type="project" value="InterPro"/>
</dbReference>
<dbReference type="SUPFAM" id="SSF52980">
    <property type="entry name" value="Restriction endonuclease-like"/>
    <property type="match status" value="1"/>
</dbReference>
<dbReference type="InterPro" id="IPR011335">
    <property type="entry name" value="Restrct_endonuc-II-like"/>
</dbReference>
<dbReference type="GO" id="GO:0000287">
    <property type="term" value="F:magnesium ion binding"/>
    <property type="evidence" value="ECO:0007669"/>
    <property type="project" value="InterPro"/>
</dbReference>
<dbReference type="AlphaFoldDB" id="A0A3R0XP37"/>
<dbReference type="EMBL" id="RVIJ01000009">
    <property type="protein sequence ID" value="MLW00955.1"/>
    <property type="molecule type" value="Genomic_DNA"/>
</dbReference>
<dbReference type="CDD" id="cd00942">
    <property type="entry name" value="BamHI-like"/>
    <property type="match status" value="1"/>
</dbReference>
<protein>
    <submittedName>
        <fullName evidence="1">Restriction endonuclease</fullName>
    </submittedName>
</protein>
<dbReference type="InterPro" id="IPR011338">
    <property type="entry name" value="BamHI/BglII/BstY"/>
</dbReference>
<keyword evidence="1" id="KW-0378">Hydrolase</keyword>
<accession>A0A3R0XP37</accession>
<reference evidence="1" key="1">
    <citation type="submission" date="2018-10" db="EMBL/GenBank/DDBJ databases">
        <authorList>
            <consortium name="PulseNet: The National Subtyping Network for Foodborne Disease Surveillance"/>
            <person name="Tarr C.L."/>
            <person name="Trees E."/>
            <person name="Katz L.S."/>
            <person name="Carleton-Romer H.A."/>
            <person name="Stroika S."/>
            <person name="Kucerova Z."/>
            <person name="Roache K.F."/>
            <person name="Sabol A.L."/>
            <person name="Besser J."/>
            <person name="Gerner-Smidt P."/>
        </authorList>
    </citation>
    <scope>NUCLEOTIDE SEQUENCE [LARGE SCALE GENOMIC DNA]</scope>
    <source>
        <strain evidence="1">PNUSAS038541</strain>
    </source>
</reference>
<gene>
    <name evidence="1" type="ORF">EAK82_11960</name>
</gene>
<comment type="caution">
    <text evidence="1">The sequence shown here is derived from an EMBL/GenBank/DDBJ whole genome shotgun (WGS) entry which is preliminary data.</text>
</comment>
<dbReference type="Pfam" id="PF02923">
    <property type="entry name" value="BamHI"/>
    <property type="match status" value="1"/>
</dbReference>
<dbReference type="Proteomes" id="UP000885392">
    <property type="component" value="Unassembled WGS sequence"/>
</dbReference>
<proteinExistence type="predicted"/>
<evidence type="ECO:0000313" key="1">
    <source>
        <dbReference type="EMBL" id="MLW00955.1"/>
    </source>
</evidence>
<organism evidence="1">
    <name type="scientific">Salmonella enterica</name>
    <name type="common">Salmonella choleraesuis</name>
    <dbReference type="NCBI Taxonomy" id="28901"/>
    <lineage>
        <taxon>Bacteria</taxon>
        <taxon>Pseudomonadati</taxon>
        <taxon>Pseudomonadota</taxon>
        <taxon>Gammaproteobacteria</taxon>
        <taxon>Enterobacterales</taxon>
        <taxon>Enterobacteriaceae</taxon>
        <taxon>Salmonella</taxon>
    </lineage>
</organism>
<dbReference type="Gene3D" id="3.40.91.20">
    <property type="match status" value="1"/>
</dbReference>
<name>A0A3R0XP37_SALER</name>
<dbReference type="GO" id="GO:0009307">
    <property type="term" value="P:DNA restriction-modification system"/>
    <property type="evidence" value="ECO:0007669"/>
    <property type="project" value="InterPro"/>
</dbReference>
<keyword evidence="1" id="KW-0540">Nuclease</keyword>